<comment type="function">
    <text evidence="1">May play a role in the trafficking of a subset of G-protein coupled receptors.</text>
</comment>
<evidence type="ECO:0000256" key="5">
    <source>
        <dbReference type="ARBA" id="ARBA00022692"/>
    </source>
</evidence>
<accession>A0A340WNW6</accession>
<dbReference type="PANTHER" id="PTHR33966:SF1">
    <property type="entry name" value="PROTEIN ODR-4 HOMOLOG"/>
    <property type="match status" value="1"/>
</dbReference>
<evidence type="ECO:0000256" key="7">
    <source>
        <dbReference type="ARBA" id="ARBA00023136"/>
    </source>
</evidence>
<dbReference type="GeneID" id="103087446"/>
<evidence type="ECO:0000256" key="2">
    <source>
        <dbReference type="ARBA" id="ARBA00004370"/>
    </source>
</evidence>
<keyword evidence="9" id="KW-1185">Reference proteome</keyword>
<evidence type="ECO:0000256" key="3">
    <source>
        <dbReference type="ARBA" id="ARBA00010131"/>
    </source>
</evidence>
<keyword evidence="7 8" id="KW-0472">Membrane</keyword>
<comment type="similarity">
    <text evidence="3">Belongs to the ODR-4 family.</text>
</comment>
<proteinExistence type="inferred from homology"/>
<dbReference type="KEGG" id="lve:103087446"/>
<name>A0A340WNW6_LIPVE</name>
<organism evidence="9 10">
    <name type="scientific">Lipotes vexillifer</name>
    <name type="common">Yangtze river dolphin</name>
    <dbReference type="NCBI Taxonomy" id="118797"/>
    <lineage>
        <taxon>Eukaryota</taxon>
        <taxon>Metazoa</taxon>
        <taxon>Chordata</taxon>
        <taxon>Craniata</taxon>
        <taxon>Vertebrata</taxon>
        <taxon>Euteleostomi</taxon>
        <taxon>Mammalia</taxon>
        <taxon>Eutheria</taxon>
        <taxon>Laurasiatheria</taxon>
        <taxon>Artiodactyla</taxon>
        <taxon>Whippomorpha</taxon>
        <taxon>Cetacea</taxon>
        <taxon>Odontoceti</taxon>
        <taxon>Lipotidae</taxon>
        <taxon>Lipotes</taxon>
    </lineage>
</organism>
<dbReference type="AlphaFoldDB" id="A0A340WNW6"/>
<dbReference type="OrthoDB" id="21458at2759"/>
<evidence type="ECO:0000256" key="8">
    <source>
        <dbReference type="SAM" id="Phobius"/>
    </source>
</evidence>
<dbReference type="GO" id="GO:0012505">
    <property type="term" value="C:endomembrane system"/>
    <property type="evidence" value="ECO:0007669"/>
    <property type="project" value="TreeGrafter"/>
</dbReference>
<dbReference type="FunCoup" id="A0A340WNW6">
    <property type="interactions" value="1648"/>
</dbReference>
<evidence type="ECO:0000256" key="4">
    <source>
        <dbReference type="ARBA" id="ARBA00020550"/>
    </source>
</evidence>
<dbReference type="GO" id="GO:0016020">
    <property type="term" value="C:membrane"/>
    <property type="evidence" value="ECO:0007669"/>
    <property type="project" value="UniProtKB-SubCell"/>
</dbReference>
<evidence type="ECO:0000313" key="9">
    <source>
        <dbReference type="Proteomes" id="UP000265300"/>
    </source>
</evidence>
<keyword evidence="6 8" id="KW-1133">Transmembrane helix</keyword>
<dbReference type="PANTHER" id="PTHR33966">
    <property type="entry name" value="PROTEIN ODR-4 HOMOLOG"/>
    <property type="match status" value="1"/>
</dbReference>
<evidence type="ECO:0000256" key="1">
    <source>
        <dbReference type="ARBA" id="ARBA00003891"/>
    </source>
</evidence>
<dbReference type="CTD" id="54953"/>
<keyword evidence="5 8" id="KW-0812">Transmembrane</keyword>
<dbReference type="Pfam" id="PF14778">
    <property type="entry name" value="ODR4-like"/>
    <property type="match status" value="1"/>
</dbReference>
<dbReference type="GO" id="GO:0008104">
    <property type="term" value="P:intracellular protein localization"/>
    <property type="evidence" value="ECO:0007669"/>
    <property type="project" value="TreeGrafter"/>
</dbReference>
<dbReference type="STRING" id="118797.A0A340WNW6"/>
<dbReference type="InterPro" id="IPR029454">
    <property type="entry name" value="ODR-4-like"/>
</dbReference>
<feature type="transmembrane region" description="Helical" evidence="8">
    <location>
        <begin position="432"/>
        <end position="452"/>
    </location>
</feature>
<evidence type="ECO:0000256" key="6">
    <source>
        <dbReference type="ARBA" id="ARBA00022989"/>
    </source>
</evidence>
<sequence>MGRTYIVEETVGQYLSNISLQGKGFVSGLLIGQCSSQKDYVILATRTPPKEEQDESSKHSKAKLDNLDEEWATEHANQVSRMLPGGLLVLGVFIITTLEMGNEFQNTLHRLVFAVEKSMNKKRLWNFTDEEVSERVTLHFCSSTKKIFCRTYDIHNPKSSAKPADWKYQNGLSASWLSLECTVYINIHVPLSTTSVSYTLEKNTKNGLIHWAKQIENNIYLINGQVKDEDCDLLEGQKKSSRGNTQATNHYFDVRVLTQLLLNSDHRSTATVQICSGSVNLKGAVKCRAYIHSNKPKVKDAVQAMKRDILNTVADRCEILFEDLLLNEIPEKKDSEKEFHILPHRVFVPIPGSTVMLCDYKFGDESAEEIRDHFIEMLDHMIQIEDLEIAEEINTACVSSSMNTEASLDNTDDEPPKQPIKTTIVLKIQQNIGVIAAFAVAALAAGISFHYFSD</sequence>
<protein>
    <recommendedName>
        <fullName evidence="4">Protein odr-4 homolog</fullName>
    </recommendedName>
</protein>
<evidence type="ECO:0000313" key="10">
    <source>
        <dbReference type="RefSeq" id="XP_007451208.1"/>
    </source>
</evidence>
<dbReference type="InParanoid" id="A0A340WNW6"/>
<gene>
    <name evidence="10" type="primary">LOC103087446</name>
</gene>
<dbReference type="Proteomes" id="UP000265300">
    <property type="component" value="Unplaced"/>
</dbReference>
<dbReference type="RefSeq" id="XP_007451208.1">
    <property type="nucleotide sequence ID" value="XM_007451146.1"/>
</dbReference>
<reference evidence="10" key="1">
    <citation type="submission" date="2025-08" db="UniProtKB">
        <authorList>
            <consortium name="RefSeq"/>
        </authorList>
    </citation>
    <scope>IDENTIFICATION</scope>
</reference>
<comment type="subcellular location">
    <subcellularLocation>
        <location evidence="2">Membrane</location>
    </subcellularLocation>
</comment>